<feature type="transmembrane region" description="Helical" evidence="1">
    <location>
        <begin position="12"/>
        <end position="36"/>
    </location>
</feature>
<protein>
    <recommendedName>
        <fullName evidence="4">SGNH hydrolase-type esterase domain-containing protein</fullName>
    </recommendedName>
</protein>
<gene>
    <name evidence="2" type="ORF">MAIT1_01850</name>
</gene>
<reference evidence="2 3" key="1">
    <citation type="journal article" date="2016" name="BMC Genomics">
        <title>Combined genomic and structural analyses of a cultured magnetotactic bacterium reveals its niche adaptation to a dynamic environment.</title>
        <authorList>
            <person name="Araujo A.C."/>
            <person name="Morillo V."/>
            <person name="Cypriano J."/>
            <person name="Teixeira L.C."/>
            <person name="Leao P."/>
            <person name="Lyra S."/>
            <person name="Almeida L.G."/>
            <person name="Bazylinski D.A."/>
            <person name="Vasconcellos A.T."/>
            <person name="Abreu F."/>
            <person name="Lins U."/>
        </authorList>
    </citation>
    <scope>NUCLEOTIDE SEQUENCE [LARGE SCALE GENOMIC DNA]</scope>
    <source>
        <strain evidence="2 3">IT-1</strain>
    </source>
</reference>
<dbReference type="GO" id="GO:0016788">
    <property type="term" value="F:hydrolase activity, acting on ester bonds"/>
    <property type="evidence" value="ECO:0007669"/>
    <property type="project" value="UniProtKB-ARBA"/>
</dbReference>
<name>A0A1Y2K1A1_9PROT</name>
<dbReference type="OrthoDB" id="8477981at2"/>
<dbReference type="RefSeq" id="WP_085444328.1">
    <property type="nucleotide sequence ID" value="NZ_LVJN01000020.1"/>
</dbReference>
<evidence type="ECO:0000256" key="1">
    <source>
        <dbReference type="SAM" id="Phobius"/>
    </source>
</evidence>
<dbReference type="Gene3D" id="3.40.50.1110">
    <property type="entry name" value="SGNH hydrolase"/>
    <property type="match status" value="2"/>
</dbReference>
<keyword evidence="1" id="KW-1133">Transmembrane helix</keyword>
<dbReference type="Proteomes" id="UP000194003">
    <property type="component" value="Unassembled WGS sequence"/>
</dbReference>
<evidence type="ECO:0000313" key="3">
    <source>
        <dbReference type="Proteomes" id="UP000194003"/>
    </source>
</evidence>
<dbReference type="EMBL" id="LVJN01000020">
    <property type="protein sequence ID" value="OSM01811.1"/>
    <property type="molecule type" value="Genomic_DNA"/>
</dbReference>
<evidence type="ECO:0000313" key="2">
    <source>
        <dbReference type="EMBL" id="OSM01811.1"/>
    </source>
</evidence>
<keyword evidence="3" id="KW-1185">Reference proteome</keyword>
<accession>A0A1Y2K1A1</accession>
<proteinExistence type="predicted"/>
<keyword evidence="1" id="KW-0812">Transmembrane</keyword>
<sequence length="387" mass="42403">MSQTVSTKSNWRFVVVLALMGFGLLEAACFGISLYLHDAGVLYRPQPRVGLAYEAYLKARDPVLGWPSKALGFTGELDALGARVSEAFPDPAAQPALSIYGDSFAYGSEVSPHQAWADLLSRHIGARVNNFGVPGYGTDQAYLRFTTKRSVDRAPVAMLAHYSEDILRNLTSSYDLIYPVGGVGLKPRFRLLQDGSLELIPLMGGTWASYRDVVEDPGANMPADDFFKPGGLGGTQKFGFPFTLRVALALRHLHVQGKLTATPWHAPLYRPDHPSRALDLTAAILNRFVADARAAGVRPLLAIIPSGADLLEFTRSGKWIYATLRDRLQQEGVELLDFGPRLMAHLQGENPCNLFKSCYQHMNPRGNEVLAQLAFEYLQEQGIGAAP</sequence>
<evidence type="ECO:0008006" key="4">
    <source>
        <dbReference type="Google" id="ProtNLM"/>
    </source>
</evidence>
<organism evidence="2 3">
    <name type="scientific">Magnetofaba australis IT-1</name>
    <dbReference type="NCBI Taxonomy" id="1434232"/>
    <lineage>
        <taxon>Bacteria</taxon>
        <taxon>Pseudomonadati</taxon>
        <taxon>Pseudomonadota</taxon>
        <taxon>Magnetococcia</taxon>
        <taxon>Magnetococcales</taxon>
        <taxon>Magnetococcaceae</taxon>
        <taxon>Magnetofaba</taxon>
    </lineage>
</organism>
<comment type="caution">
    <text evidence="2">The sequence shown here is derived from an EMBL/GenBank/DDBJ whole genome shotgun (WGS) entry which is preliminary data.</text>
</comment>
<dbReference type="SUPFAM" id="SSF52266">
    <property type="entry name" value="SGNH hydrolase"/>
    <property type="match status" value="1"/>
</dbReference>
<dbReference type="AlphaFoldDB" id="A0A1Y2K1A1"/>
<keyword evidence="1" id="KW-0472">Membrane</keyword>
<dbReference type="STRING" id="1434232.MAIT1_01850"/>
<dbReference type="InterPro" id="IPR036514">
    <property type="entry name" value="SGNH_hydro_sf"/>
</dbReference>